<dbReference type="InterPro" id="IPR011453">
    <property type="entry name" value="DUF1559"/>
</dbReference>
<keyword evidence="2" id="KW-0472">Membrane</keyword>
<protein>
    <recommendedName>
        <fullName evidence="3">DUF1559 domain-containing protein</fullName>
    </recommendedName>
</protein>
<evidence type="ECO:0000256" key="1">
    <source>
        <dbReference type="SAM" id="MobiDB-lite"/>
    </source>
</evidence>
<dbReference type="AlphaFoldDB" id="A0A3D3R4D7"/>
<evidence type="ECO:0000256" key="2">
    <source>
        <dbReference type="SAM" id="Phobius"/>
    </source>
</evidence>
<keyword evidence="2" id="KW-0812">Transmembrane</keyword>
<dbReference type="PANTHER" id="PTHR30093">
    <property type="entry name" value="GENERAL SECRETION PATHWAY PROTEIN G"/>
    <property type="match status" value="1"/>
</dbReference>
<evidence type="ECO:0000313" key="4">
    <source>
        <dbReference type="EMBL" id="HCO23741.1"/>
    </source>
</evidence>
<organism evidence="4 5">
    <name type="scientific">Gimesia maris</name>
    <dbReference type="NCBI Taxonomy" id="122"/>
    <lineage>
        <taxon>Bacteria</taxon>
        <taxon>Pseudomonadati</taxon>
        <taxon>Planctomycetota</taxon>
        <taxon>Planctomycetia</taxon>
        <taxon>Planctomycetales</taxon>
        <taxon>Planctomycetaceae</taxon>
        <taxon>Gimesia</taxon>
    </lineage>
</organism>
<feature type="compositionally biased region" description="Acidic residues" evidence="1">
    <location>
        <begin position="41"/>
        <end position="55"/>
    </location>
</feature>
<feature type="region of interest" description="Disordered" evidence="1">
    <location>
        <begin position="41"/>
        <end position="83"/>
    </location>
</feature>
<reference evidence="4 5" key="1">
    <citation type="journal article" date="2018" name="Nat. Biotechnol.">
        <title>A standardized bacterial taxonomy based on genome phylogeny substantially revises the tree of life.</title>
        <authorList>
            <person name="Parks D.H."/>
            <person name="Chuvochina M."/>
            <person name="Waite D.W."/>
            <person name="Rinke C."/>
            <person name="Skarshewski A."/>
            <person name="Chaumeil P.A."/>
            <person name="Hugenholtz P."/>
        </authorList>
    </citation>
    <scope>NUCLEOTIDE SEQUENCE [LARGE SCALE GENOMIC DNA]</scope>
    <source>
        <strain evidence="4">UBA9375</strain>
    </source>
</reference>
<dbReference type="Pfam" id="PF07596">
    <property type="entry name" value="SBP_bac_10"/>
    <property type="match status" value="1"/>
</dbReference>
<gene>
    <name evidence="4" type="ORF">DIT97_12050</name>
</gene>
<feature type="domain" description="DUF1559" evidence="3">
    <location>
        <begin position="153"/>
        <end position="222"/>
    </location>
</feature>
<feature type="compositionally biased region" description="Basic residues" evidence="1">
    <location>
        <begin position="60"/>
        <end position="79"/>
    </location>
</feature>
<feature type="transmembrane region" description="Helical" evidence="2">
    <location>
        <begin position="87"/>
        <end position="107"/>
    </location>
</feature>
<name>A0A3D3R4D7_9PLAN</name>
<comment type="caution">
    <text evidence="4">The sequence shown here is derived from an EMBL/GenBank/DDBJ whole genome shotgun (WGS) entry which is preliminary data.</text>
</comment>
<dbReference type="Proteomes" id="UP000263642">
    <property type="component" value="Unassembled WGS sequence"/>
</dbReference>
<accession>A0A3D3R4D7</accession>
<evidence type="ECO:0000259" key="3">
    <source>
        <dbReference type="Pfam" id="PF07596"/>
    </source>
</evidence>
<sequence>MTISFQCQKCGKNYKVSDDKAGKKVKCRQCDAPVRIPELEANDFSEEWEEPEPEYEAPARRRKSSAPKNKSKSKSRKKTAGGPNQKLLIAGGAVAFVLIGGGLLFMFSSSKSGGGLFKSITDKVDVVVNSQLDKSAGKSGSNGSGSAGSDIDNMKKISLAFHNFHDSFTRFPPADAHLVDGKPLLSWRVHMLPFLGQKELYQRFKLQESWDSPHNSALLNEMPDIYQTEGVNQAGYTSIMTFSGEGTPFTGGKGPQIRNFVDGTGNVILCVQAGPDKAVPWTQPVDLPFNQANPVSVLGQTSRGAFLCIMADGSIRKIPAGISPQTLKNAIQHNDGQVVPLF</sequence>
<evidence type="ECO:0000313" key="5">
    <source>
        <dbReference type="Proteomes" id="UP000263642"/>
    </source>
</evidence>
<dbReference type="EMBL" id="DQAY01000068">
    <property type="protein sequence ID" value="HCO23741.1"/>
    <property type="molecule type" value="Genomic_DNA"/>
</dbReference>
<dbReference type="PANTHER" id="PTHR30093:SF2">
    <property type="entry name" value="TYPE II SECRETION SYSTEM PROTEIN H"/>
    <property type="match status" value="1"/>
</dbReference>
<proteinExistence type="predicted"/>
<keyword evidence="2" id="KW-1133">Transmembrane helix</keyword>